<dbReference type="AlphaFoldDB" id="A0AA39PDZ4"/>
<protein>
    <submittedName>
        <fullName evidence="2">Uncharacterized protein</fullName>
    </submittedName>
</protein>
<reference evidence="2" key="1">
    <citation type="submission" date="2023-06" db="EMBL/GenBank/DDBJ databases">
        <authorList>
            <consortium name="Lawrence Berkeley National Laboratory"/>
            <person name="Ahrendt S."/>
            <person name="Sahu N."/>
            <person name="Indic B."/>
            <person name="Wong-Bajracharya J."/>
            <person name="Merenyi Z."/>
            <person name="Ke H.-M."/>
            <person name="Monk M."/>
            <person name="Kocsube S."/>
            <person name="Drula E."/>
            <person name="Lipzen A."/>
            <person name="Balint B."/>
            <person name="Henrissat B."/>
            <person name="Andreopoulos B."/>
            <person name="Martin F.M."/>
            <person name="Harder C.B."/>
            <person name="Rigling D."/>
            <person name="Ford K.L."/>
            <person name="Foster G.D."/>
            <person name="Pangilinan J."/>
            <person name="Papanicolaou A."/>
            <person name="Barry K."/>
            <person name="LaButti K."/>
            <person name="Viragh M."/>
            <person name="Koriabine M."/>
            <person name="Yan M."/>
            <person name="Riley R."/>
            <person name="Champramary S."/>
            <person name="Plett K.L."/>
            <person name="Tsai I.J."/>
            <person name="Slot J."/>
            <person name="Sipos G."/>
            <person name="Plett J."/>
            <person name="Nagy L.G."/>
            <person name="Grigoriev I.V."/>
        </authorList>
    </citation>
    <scope>NUCLEOTIDE SEQUENCE</scope>
    <source>
        <strain evidence="2">HWK02</strain>
    </source>
</reference>
<evidence type="ECO:0000256" key="1">
    <source>
        <dbReference type="SAM" id="MobiDB-lite"/>
    </source>
</evidence>
<gene>
    <name evidence="2" type="ORF">EDD18DRAFT_1202474</name>
</gene>
<comment type="caution">
    <text evidence="2">The sequence shown here is derived from an EMBL/GenBank/DDBJ whole genome shotgun (WGS) entry which is preliminary data.</text>
</comment>
<sequence>MVALSVRGRPDQTDDLLWRLPLPALLCLPSSMNIARCGFSRYSSQILEPKRTCLLYLLRGSETPSGIPYKHTTANSFHHSSAKHALSPKRPPSQPTAWCPPSIPLHHELRLGAFPVVLETSRAVSKDPGPRRLHAMLRSIHERAIYGRDCELCLGAAAAPCVARHRRRQSQECLMSGSWVPSFDTFLAYARIQASKKIHAVFRSINESTLRRYLGGPAKRYRCRLLRHALAE</sequence>
<dbReference type="Proteomes" id="UP001175228">
    <property type="component" value="Unassembled WGS sequence"/>
</dbReference>
<name>A0AA39PDZ4_9AGAR</name>
<evidence type="ECO:0000313" key="2">
    <source>
        <dbReference type="EMBL" id="KAK0482031.1"/>
    </source>
</evidence>
<keyword evidence="3" id="KW-1185">Reference proteome</keyword>
<evidence type="ECO:0000313" key="3">
    <source>
        <dbReference type="Proteomes" id="UP001175228"/>
    </source>
</evidence>
<dbReference type="EMBL" id="JAUEPU010000069">
    <property type="protein sequence ID" value="KAK0482031.1"/>
    <property type="molecule type" value="Genomic_DNA"/>
</dbReference>
<organism evidence="2 3">
    <name type="scientific">Armillaria luteobubalina</name>
    <dbReference type="NCBI Taxonomy" id="153913"/>
    <lineage>
        <taxon>Eukaryota</taxon>
        <taxon>Fungi</taxon>
        <taxon>Dikarya</taxon>
        <taxon>Basidiomycota</taxon>
        <taxon>Agaricomycotina</taxon>
        <taxon>Agaricomycetes</taxon>
        <taxon>Agaricomycetidae</taxon>
        <taxon>Agaricales</taxon>
        <taxon>Marasmiineae</taxon>
        <taxon>Physalacriaceae</taxon>
        <taxon>Armillaria</taxon>
    </lineage>
</organism>
<proteinExistence type="predicted"/>
<feature type="region of interest" description="Disordered" evidence="1">
    <location>
        <begin position="78"/>
        <end position="97"/>
    </location>
</feature>
<accession>A0AA39PDZ4</accession>